<comment type="caution">
    <text evidence="1">The sequence shown here is derived from an EMBL/GenBank/DDBJ whole genome shotgun (WGS) entry which is preliminary data.</text>
</comment>
<proteinExistence type="predicted"/>
<evidence type="ECO:0000313" key="2">
    <source>
        <dbReference type="Proteomes" id="UP000264541"/>
    </source>
</evidence>
<gene>
    <name evidence="1" type="ORF">D0469_08695</name>
</gene>
<keyword evidence="2" id="KW-1185">Reference proteome</keyword>
<dbReference type="OrthoDB" id="2924022at2"/>
<name>A0A372LPE2_9BACI</name>
<dbReference type="AlphaFoldDB" id="A0A372LPE2"/>
<evidence type="ECO:0000313" key="1">
    <source>
        <dbReference type="EMBL" id="RFU69816.1"/>
    </source>
</evidence>
<protein>
    <recommendedName>
        <fullName evidence="3">DUF4025 domain-containing protein</fullName>
    </recommendedName>
</protein>
<sequence length="64" mass="7055">MKDIKNTKQYSTNAPEESVMTVQTGGNFPNLKHIPGDSVDGHEDQEIANSIIGGEEIRQQNDNL</sequence>
<dbReference type="Proteomes" id="UP000264541">
    <property type="component" value="Unassembled WGS sequence"/>
</dbReference>
<organism evidence="1 2">
    <name type="scientific">Peribacillus saganii</name>
    <dbReference type="NCBI Taxonomy" id="2303992"/>
    <lineage>
        <taxon>Bacteria</taxon>
        <taxon>Bacillati</taxon>
        <taxon>Bacillota</taxon>
        <taxon>Bacilli</taxon>
        <taxon>Bacillales</taxon>
        <taxon>Bacillaceae</taxon>
        <taxon>Peribacillus</taxon>
    </lineage>
</organism>
<accession>A0A372LPE2</accession>
<dbReference type="EMBL" id="QVTE01000021">
    <property type="protein sequence ID" value="RFU69816.1"/>
    <property type="molecule type" value="Genomic_DNA"/>
</dbReference>
<evidence type="ECO:0008006" key="3">
    <source>
        <dbReference type="Google" id="ProtNLM"/>
    </source>
</evidence>
<reference evidence="1 2" key="1">
    <citation type="submission" date="2018-08" db="EMBL/GenBank/DDBJ databases">
        <title>Bacillus chawlae sp. nov., Bacillus glennii sp. nov., and Bacillus saganii sp. nov. Isolated from the Vehicle Assembly Building at Kennedy Space Center where the Viking Spacecraft were Assembled.</title>
        <authorList>
            <person name="Seuylemezian A."/>
            <person name="Vaishampayan P."/>
        </authorList>
    </citation>
    <scope>NUCLEOTIDE SEQUENCE [LARGE SCALE GENOMIC DNA]</scope>
    <source>
        <strain evidence="1 2">V47-23a</strain>
    </source>
</reference>